<name>A0A8X6MRW4_NEPPI</name>
<evidence type="ECO:0000313" key="2">
    <source>
        <dbReference type="Proteomes" id="UP000887013"/>
    </source>
</evidence>
<protein>
    <submittedName>
        <fullName evidence="1">Uncharacterized protein</fullName>
    </submittedName>
</protein>
<organism evidence="1 2">
    <name type="scientific">Nephila pilipes</name>
    <name type="common">Giant wood spider</name>
    <name type="synonym">Nephila maculata</name>
    <dbReference type="NCBI Taxonomy" id="299642"/>
    <lineage>
        <taxon>Eukaryota</taxon>
        <taxon>Metazoa</taxon>
        <taxon>Ecdysozoa</taxon>
        <taxon>Arthropoda</taxon>
        <taxon>Chelicerata</taxon>
        <taxon>Arachnida</taxon>
        <taxon>Araneae</taxon>
        <taxon>Araneomorphae</taxon>
        <taxon>Entelegynae</taxon>
        <taxon>Araneoidea</taxon>
        <taxon>Nephilidae</taxon>
        <taxon>Nephila</taxon>
    </lineage>
</organism>
<dbReference type="OrthoDB" id="10004641at2759"/>
<feature type="non-terminal residue" evidence="1">
    <location>
        <position position="55"/>
    </location>
</feature>
<evidence type="ECO:0000313" key="1">
    <source>
        <dbReference type="EMBL" id="GFS74802.1"/>
    </source>
</evidence>
<dbReference type="AlphaFoldDB" id="A0A8X6MRW4"/>
<proteinExistence type="predicted"/>
<dbReference type="EMBL" id="BMAW01050346">
    <property type="protein sequence ID" value="GFS74802.1"/>
    <property type="molecule type" value="Genomic_DNA"/>
</dbReference>
<accession>A0A8X6MRW4</accession>
<reference evidence="1" key="1">
    <citation type="submission" date="2020-08" db="EMBL/GenBank/DDBJ databases">
        <title>Multicomponent nature underlies the extraordinary mechanical properties of spider dragline silk.</title>
        <authorList>
            <person name="Kono N."/>
            <person name="Nakamura H."/>
            <person name="Mori M."/>
            <person name="Yoshida Y."/>
            <person name="Ohtoshi R."/>
            <person name="Malay A.D."/>
            <person name="Moran D.A.P."/>
            <person name="Tomita M."/>
            <person name="Numata K."/>
            <person name="Arakawa K."/>
        </authorList>
    </citation>
    <scope>NUCLEOTIDE SEQUENCE</scope>
</reference>
<comment type="caution">
    <text evidence="1">The sequence shown here is derived from an EMBL/GenBank/DDBJ whole genome shotgun (WGS) entry which is preliminary data.</text>
</comment>
<dbReference type="Proteomes" id="UP000887013">
    <property type="component" value="Unassembled WGS sequence"/>
</dbReference>
<gene>
    <name evidence="1" type="ORF">NPIL_241751</name>
</gene>
<sequence length="55" mass="6401">MDKLEQIFNEIDILIDGNLLAEMDYGDISNTQWNEPFETVNEIDFACPECKKLFS</sequence>
<keyword evidence="2" id="KW-1185">Reference proteome</keyword>